<dbReference type="PANTHER" id="PTHR19918">
    <property type="entry name" value="CELL DIVISION CYCLE 20 CDC20 FIZZY -RELATED"/>
    <property type="match status" value="1"/>
</dbReference>
<evidence type="ECO:0000313" key="4">
    <source>
        <dbReference type="EMBL" id="KAL2318008.1"/>
    </source>
</evidence>
<dbReference type="PANTHER" id="PTHR19918:SF36">
    <property type="entry name" value="PROTEIN FIZZY-RELATED 3"/>
    <property type="match status" value="1"/>
</dbReference>
<dbReference type="Proteomes" id="UP001603857">
    <property type="component" value="Unassembled WGS sequence"/>
</dbReference>
<keyword evidence="5" id="KW-1185">Reference proteome</keyword>
<dbReference type="EMBL" id="JBGMDY010000011">
    <property type="protein sequence ID" value="KAL2318008.1"/>
    <property type="molecule type" value="Genomic_DNA"/>
</dbReference>
<keyword evidence="1" id="KW-0853">WD repeat</keyword>
<feature type="region of interest" description="Disordered" evidence="3">
    <location>
        <begin position="124"/>
        <end position="148"/>
    </location>
</feature>
<evidence type="ECO:0000256" key="2">
    <source>
        <dbReference type="ARBA" id="ARBA00022737"/>
    </source>
</evidence>
<sequence length="200" mass="21549">MYGLKWSSNDKELAFGGNDNQNTSNGHQLNNVAIGSQVCNLTWSRNLNELVSTHFWSQNQMMDVVKDNEYLEEDEEIQEGGGVRALGCRQFRAMGEGGGATALDSRGRRRGGGLTGLASKLQQFRDGGGGAARSPLAREEEDDDEGRLFRDVPRFGEGGRAVAQSGDAVAPVRSGEAIANLGEEMIEEQSLTHACASRGK</sequence>
<proteinExistence type="predicted"/>
<accession>A0ABD1L3S1</accession>
<evidence type="ECO:0000256" key="1">
    <source>
        <dbReference type="ARBA" id="ARBA00022574"/>
    </source>
</evidence>
<dbReference type="InterPro" id="IPR033010">
    <property type="entry name" value="Cdc20/Fizzy"/>
</dbReference>
<name>A0ABD1L3S1_9FABA</name>
<evidence type="ECO:0000256" key="3">
    <source>
        <dbReference type="SAM" id="MobiDB-lite"/>
    </source>
</evidence>
<keyword evidence="2" id="KW-0677">Repeat</keyword>
<evidence type="ECO:0000313" key="5">
    <source>
        <dbReference type="Proteomes" id="UP001603857"/>
    </source>
</evidence>
<dbReference type="AlphaFoldDB" id="A0ABD1L3S1"/>
<dbReference type="Gene3D" id="2.130.10.10">
    <property type="entry name" value="YVTN repeat-like/Quinoprotein amine dehydrogenase"/>
    <property type="match status" value="1"/>
</dbReference>
<dbReference type="InterPro" id="IPR015943">
    <property type="entry name" value="WD40/YVTN_repeat-like_dom_sf"/>
</dbReference>
<comment type="caution">
    <text evidence="4">The sequence shown here is derived from an EMBL/GenBank/DDBJ whole genome shotgun (WGS) entry which is preliminary data.</text>
</comment>
<reference evidence="4 5" key="1">
    <citation type="submission" date="2024-08" db="EMBL/GenBank/DDBJ databases">
        <title>Insights into the chromosomal genome structure of Flemingia macrophylla.</title>
        <authorList>
            <person name="Ding Y."/>
            <person name="Zhao Y."/>
            <person name="Bi W."/>
            <person name="Wu M."/>
            <person name="Zhao G."/>
            <person name="Gong Y."/>
            <person name="Li W."/>
            <person name="Zhang P."/>
        </authorList>
    </citation>
    <scope>NUCLEOTIDE SEQUENCE [LARGE SCALE GENOMIC DNA]</scope>
    <source>
        <strain evidence="4">DYQJB</strain>
        <tissue evidence="4">Leaf</tissue>
    </source>
</reference>
<organism evidence="4 5">
    <name type="scientific">Flemingia macrophylla</name>
    <dbReference type="NCBI Taxonomy" id="520843"/>
    <lineage>
        <taxon>Eukaryota</taxon>
        <taxon>Viridiplantae</taxon>
        <taxon>Streptophyta</taxon>
        <taxon>Embryophyta</taxon>
        <taxon>Tracheophyta</taxon>
        <taxon>Spermatophyta</taxon>
        <taxon>Magnoliopsida</taxon>
        <taxon>eudicotyledons</taxon>
        <taxon>Gunneridae</taxon>
        <taxon>Pentapetalae</taxon>
        <taxon>rosids</taxon>
        <taxon>fabids</taxon>
        <taxon>Fabales</taxon>
        <taxon>Fabaceae</taxon>
        <taxon>Papilionoideae</taxon>
        <taxon>50 kb inversion clade</taxon>
        <taxon>NPAAA clade</taxon>
        <taxon>indigoferoid/millettioid clade</taxon>
        <taxon>Phaseoleae</taxon>
        <taxon>Flemingia</taxon>
    </lineage>
</organism>
<gene>
    <name evidence="4" type="ORF">Fmac_031884</name>
</gene>
<protein>
    <submittedName>
        <fullName evidence="4">Uncharacterized protein</fullName>
    </submittedName>
</protein>